<comment type="caution">
    <text evidence="2">The sequence shown here is derived from an EMBL/GenBank/DDBJ whole genome shotgun (WGS) entry which is preliminary data.</text>
</comment>
<sequence>MYSRYTPDHTSRTHADVSPTHAPSSPTYAPSSPLSEPSTPPPAPQLRPATPHHLSEPIVIDNDDDEISLSDTIADSTPPQLCGPSVTPQANFGFSQLRRALESHASKSAKQQDKVYNTPKEETMHPQDRSPGLPRHASLPKIQSAIKTILLLSPFPAELHEHRVARHLANSFCTSHAGWEVLDLYAHLATWVSHSDPAVAKREIVPVDLYACKRALQGGMGVHGLLGKRVLERMVAERVKQGGRKFVVLGFALSAQDAVRAWRIEINRPQAVVACIHAKKLEQEGFAQFVRDKYGQQTVVIPLLADMDENLTALNGAIMAQVYEDGTVPEGYIFLRKDGLPVPA</sequence>
<dbReference type="EMBL" id="NAJO01000004">
    <property type="protein sequence ID" value="OQO13132.1"/>
    <property type="molecule type" value="Genomic_DNA"/>
</dbReference>
<feature type="region of interest" description="Disordered" evidence="1">
    <location>
        <begin position="101"/>
        <end position="136"/>
    </location>
</feature>
<evidence type="ECO:0000313" key="3">
    <source>
        <dbReference type="Proteomes" id="UP000192596"/>
    </source>
</evidence>
<feature type="compositionally biased region" description="Basic and acidic residues" evidence="1">
    <location>
        <begin position="101"/>
        <end position="128"/>
    </location>
</feature>
<feature type="compositionally biased region" description="Low complexity" evidence="1">
    <location>
        <begin position="18"/>
        <end position="37"/>
    </location>
</feature>
<dbReference type="Proteomes" id="UP000192596">
    <property type="component" value="Unassembled WGS sequence"/>
</dbReference>
<feature type="region of interest" description="Disordered" evidence="1">
    <location>
        <begin position="1"/>
        <end position="62"/>
    </location>
</feature>
<dbReference type="AlphaFoldDB" id="A0A1V8TPK4"/>
<accession>A0A1V8TPK4</accession>
<proteinExistence type="predicted"/>
<organism evidence="2 3">
    <name type="scientific">Cryoendolithus antarcticus</name>
    <dbReference type="NCBI Taxonomy" id="1507870"/>
    <lineage>
        <taxon>Eukaryota</taxon>
        <taxon>Fungi</taxon>
        <taxon>Dikarya</taxon>
        <taxon>Ascomycota</taxon>
        <taxon>Pezizomycotina</taxon>
        <taxon>Dothideomycetes</taxon>
        <taxon>Dothideomycetidae</taxon>
        <taxon>Cladosporiales</taxon>
        <taxon>Cladosporiaceae</taxon>
        <taxon>Cryoendolithus</taxon>
    </lineage>
</organism>
<gene>
    <name evidence="2" type="ORF">B0A48_02596</name>
</gene>
<evidence type="ECO:0000256" key="1">
    <source>
        <dbReference type="SAM" id="MobiDB-lite"/>
    </source>
</evidence>
<keyword evidence="3" id="KW-1185">Reference proteome</keyword>
<evidence type="ECO:0000313" key="2">
    <source>
        <dbReference type="EMBL" id="OQO13132.1"/>
    </source>
</evidence>
<feature type="compositionally biased region" description="Basic and acidic residues" evidence="1">
    <location>
        <begin position="1"/>
        <end position="15"/>
    </location>
</feature>
<name>A0A1V8TPK4_9PEZI</name>
<reference evidence="3" key="1">
    <citation type="submission" date="2017-03" db="EMBL/GenBank/DDBJ databases">
        <title>Genomes of endolithic fungi from Antarctica.</title>
        <authorList>
            <person name="Coleine C."/>
            <person name="Masonjones S."/>
            <person name="Stajich J.E."/>
        </authorList>
    </citation>
    <scope>NUCLEOTIDE SEQUENCE [LARGE SCALE GENOMIC DNA]</scope>
    <source>
        <strain evidence="3">CCFEE 5527</strain>
    </source>
</reference>
<protein>
    <submittedName>
        <fullName evidence="2">Uncharacterized protein</fullName>
    </submittedName>
</protein>
<dbReference type="InParanoid" id="A0A1V8TPK4"/>